<proteinExistence type="predicted"/>
<sequence>MDCTRPQPMRSFGGMGMDTLIIDASPCSTAPLSPLLEDDKAGSYIDCEPCISTQRRNDNTSQEISCVQSMIDAVITNDSKAAPDGSQASEHALITYLHNYAVTLPEAEALISILCKNIDIMNRLATNIGFFYARGCISSHDLEQLLIHIFTHDDAQSSLFQLTTSRIEHFRIEEARSSLSNLTPKQKQRHQQHEDLLRQRQINKTTRAARHRWQEFPPAHRETASSAFLPLGCCSIADIYSDLDGMSWTQVRGIEQVNAAARNIKPPRKRKKAIRATKVQAKEACVKILKEDSFWAMTRLHNGPGLEDKRRAKVRLPQRQSDIMGIVLGMRVDGGTTEGSGEEYEMVVASRTMEEELFAREEGARVLICVPIH</sequence>
<name>A0A8K0RF82_9PLEO</name>
<dbReference type="AlphaFoldDB" id="A0A8K0RF82"/>
<gene>
    <name evidence="1" type="ORF">FB567DRAFT_516495</name>
</gene>
<keyword evidence="2" id="KW-1185">Reference proteome</keyword>
<dbReference type="EMBL" id="JAGMVJ010000003">
    <property type="protein sequence ID" value="KAH7092107.1"/>
    <property type="molecule type" value="Genomic_DNA"/>
</dbReference>
<comment type="caution">
    <text evidence="1">The sequence shown here is derived from an EMBL/GenBank/DDBJ whole genome shotgun (WGS) entry which is preliminary data.</text>
</comment>
<evidence type="ECO:0000313" key="2">
    <source>
        <dbReference type="Proteomes" id="UP000813461"/>
    </source>
</evidence>
<evidence type="ECO:0000313" key="1">
    <source>
        <dbReference type="EMBL" id="KAH7092107.1"/>
    </source>
</evidence>
<organism evidence="1 2">
    <name type="scientific">Paraphoma chrysanthemicola</name>
    <dbReference type="NCBI Taxonomy" id="798071"/>
    <lineage>
        <taxon>Eukaryota</taxon>
        <taxon>Fungi</taxon>
        <taxon>Dikarya</taxon>
        <taxon>Ascomycota</taxon>
        <taxon>Pezizomycotina</taxon>
        <taxon>Dothideomycetes</taxon>
        <taxon>Pleosporomycetidae</taxon>
        <taxon>Pleosporales</taxon>
        <taxon>Pleosporineae</taxon>
        <taxon>Phaeosphaeriaceae</taxon>
        <taxon>Paraphoma</taxon>
    </lineage>
</organism>
<reference evidence="1" key="1">
    <citation type="journal article" date="2021" name="Nat. Commun.">
        <title>Genetic determinants of endophytism in the Arabidopsis root mycobiome.</title>
        <authorList>
            <person name="Mesny F."/>
            <person name="Miyauchi S."/>
            <person name="Thiergart T."/>
            <person name="Pickel B."/>
            <person name="Atanasova L."/>
            <person name="Karlsson M."/>
            <person name="Huettel B."/>
            <person name="Barry K.W."/>
            <person name="Haridas S."/>
            <person name="Chen C."/>
            <person name="Bauer D."/>
            <person name="Andreopoulos W."/>
            <person name="Pangilinan J."/>
            <person name="LaButti K."/>
            <person name="Riley R."/>
            <person name="Lipzen A."/>
            <person name="Clum A."/>
            <person name="Drula E."/>
            <person name="Henrissat B."/>
            <person name="Kohler A."/>
            <person name="Grigoriev I.V."/>
            <person name="Martin F.M."/>
            <person name="Hacquard S."/>
        </authorList>
    </citation>
    <scope>NUCLEOTIDE SEQUENCE</scope>
    <source>
        <strain evidence="1">MPI-SDFR-AT-0120</strain>
    </source>
</reference>
<protein>
    <submittedName>
        <fullName evidence="1">Uncharacterized protein</fullName>
    </submittedName>
</protein>
<dbReference type="OrthoDB" id="3675680at2759"/>
<dbReference type="Proteomes" id="UP000813461">
    <property type="component" value="Unassembled WGS sequence"/>
</dbReference>
<accession>A0A8K0RF82</accession>